<keyword evidence="3" id="KW-0328">Glycosyltransferase</keyword>
<evidence type="ECO:0000256" key="2">
    <source>
        <dbReference type="ARBA" id="ARBA00006739"/>
    </source>
</evidence>
<feature type="domain" description="Glycosyltransferase 2-like" evidence="5">
    <location>
        <begin position="11"/>
        <end position="138"/>
    </location>
</feature>
<organism evidence="6 7">
    <name type="scientific">Brevibacillus brevis</name>
    <name type="common">Bacillus brevis</name>
    <dbReference type="NCBI Taxonomy" id="1393"/>
    <lineage>
        <taxon>Bacteria</taxon>
        <taxon>Bacillati</taxon>
        <taxon>Bacillota</taxon>
        <taxon>Bacilli</taxon>
        <taxon>Bacillales</taxon>
        <taxon>Paenibacillaceae</taxon>
        <taxon>Brevibacillus</taxon>
    </lineage>
</organism>
<name>A0A2Z4MQ92_BREBE</name>
<comment type="similarity">
    <text evidence="2">Belongs to the glycosyltransferase 2 family.</text>
</comment>
<dbReference type="AlphaFoldDB" id="A0A2Z4MQ92"/>
<dbReference type="PANTHER" id="PTHR43179">
    <property type="entry name" value="RHAMNOSYLTRANSFERASE WBBL"/>
    <property type="match status" value="1"/>
</dbReference>
<dbReference type="InterPro" id="IPR011990">
    <property type="entry name" value="TPR-like_helical_dom_sf"/>
</dbReference>
<dbReference type="Proteomes" id="UP000036061">
    <property type="component" value="Chromosome"/>
</dbReference>
<evidence type="ECO:0000256" key="4">
    <source>
        <dbReference type="ARBA" id="ARBA00022679"/>
    </source>
</evidence>
<reference evidence="6 7" key="1">
    <citation type="journal article" date="2015" name="Genome Announc.">
        <title>Draft Genome Sequence of Brevibacillus brevis DZQ7, a Plant Growth-Promoting Rhizobacterium with Broad-Spectrum Antimicrobial Activity.</title>
        <authorList>
            <person name="Hou Q."/>
            <person name="Wang C."/>
            <person name="Hou X."/>
            <person name="Xia Z."/>
            <person name="Ye J."/>
            <person name="Liu K."/>
            <person name="Liu H."/>
            <person name="Wang J."/>
            <person name="Guo H."/>
            <person name="Yu X."/>
            <person name="Yang Y."/>
            <person name="Du B."/>
            <person name="Ding Y."/>
        </authorList>
    </citation>
    <scope>NUCLEOTIDE SEQUENCE [LARGE SCALE GENOMIC DNA]</scope>
    <source>
        <strain evidence="6 7">DZQ7</strain>
    </source>
</reference>
<dbReference type="SUPFAM" id="SSF53448">
    <property type="entry name" value="Nucleotide-diphospho-sugar transferases"/>
    <property type="match status" value="1"/>
</dbReference>
<keyword evidence="4 6" id="KW-0808">Transferase</keyword>
<dbReference type="InterPro" id="IPR001173">
    <property type="entry name" value="Glyco_trans_2-like"/>
</dbReference>
<dbReference type="EMBL" id="CP030117">
    <property type="protein sequence ID" value="AWX58583.1"/>
    <property type="molecule type" value="Genomic_DNA"/>
</dbReference>
<accession>A0A2Z4MQ92</accession>
<dbReference type="CDD" id="cd04186">
    <property type="entry name" value="GT_2_like_c"/>
    <property type="match status" value="1"/>
</dbReference>
<dbReference type="InterPro" id="IPR029063">
    <property type="entry name" value="SAM-dependent_MTases_sf"/>
</dbReference>
<sequence>MDGLGDRMKTSIVILTHNHLEVTKLCIESIRQYTNPQSYELIVVDNASTDGTTQWLSEQQDIRSIFNTQNMGFPAGCNQGMKIAIGDNIMLLNNDVVVTKGWLENLLTCLYSQDNIGAVGPITNRCAYYQTIPVSYQTLEEMQPFAAKHNASNSDLWEERLKLIGYAFLFKRVVYEKVGELDEIFSPGNFEDDDYSIRIRQAGYKLILCKDTFIHHFGSVSFNEKPKEYQSLLKRNEEKFVEKWGFDSQKTMLIRYEILPLITHDKEDSFSLLEIGSGCGGTLLQAKNSFPKSKVYGFDSHEAAARQASSFADVRTGDWESFHSQYTGELFEYIVINNVLEKVADPIAFIEKAKSLLHPRGSLIMINKNLNHIHVIEGLAKGVSPFAYDEKRYFTLNELTEMLGIAGFSQVEYSSHPIWLYKSTVEFMESIIPHANEQMKNYYRAYEFVLKATANSAFPSISISIEELQRGENVDFQLQALRDVGCDRVIEKVMTEANDRIATLNLLAVKNFEHGYLEDVIPYLQKAYELDEHNLDTLYNLSAVMEISGETELAAWYAEQISKVSSEDMETLPEPFDRQQLKFLVRRIEFGVQTEEAVLELLNGLKQAVVSVEEIINVVTDDVVNKVEVLNLIGVHCYENDLHEEVIPLLQSAYDINRLDHHTLYNLAYVMNAYGEKQLALSFVQQIEQPDETVLELMAAIKGA</sequence>
<gene>
    <name evidence="6" type="ORF">AB432_027650</name>
</gene>
<dbReference type="Pfam" id="PF00535">
    <property type="entry name" value="Glycos_transf_2"/>
    <property type="match status" value="1"/>
</dbReference>
<dbReference type="SUPFAM" id="SSF48452">
    <property type="entry name" value="TPR-like"/>
    <property type="match status" value="1"/>
</dbReference>
<evidence type="ECO:0000259" key="5">
    <source>
        <dbReference type="Pfam" id="PF00535"/>
    </source>
</evidence>
<dbReference type="PANTHER" id="PTHR43179:SF12">
    <property type="entry name" value="GALACTOFURANOSYLTRANSFERASE GLFT2"/>
    <property type="match status" value="1"/>
</dbReference>
<dbReference type="Gene3D" id="1.25.40.10">
    <property type="entry name" value="Tetratricopeptide repeat domain"/>
    <property type="match status" value="1"/>
</dbReference>
<dbReference type="Gene3D" id="3.40.50.150">
    <property type="entry name" value="Vaccinia Virus protein VP39"/>
    <property type="match status" value="1"/>
</dbReference>
<dbReference type="RefSeq" id="WP_082196013.1">
    <property type="nucleotide sequence ID" value="NZ_CP030117.1"/>
</dbReference>
<dbReference type="InterPro" id="IPR029044">
    <property type="entry name" value="Nucleotide-diphossugar_trans"/>
</dbReference>
<dbReference type="Pfam" id="PF13489">
    <property type="entry name" value="Methyltransf_23"/>
    <property type="match status" value="1"/>
</dbReference>
<dbReference type="GO" id="GO:0016757">
    <property type="term" value="F:glycosyltransferase activity"/>
    <property type="evidence" value="ECO:0007669"/>
    <property type="project" value="UniProtKB-KW"/>
</dbReference>
<dbReference type="CDD" id="cd02440">
    <property type="entry name" value="AdoMet_MTases"/>
    <property type="match status" value="1"/>
</dbReference>
<dbReference type="SUPFAM" id="SSF53335">
    <property type="entry name" value="S-adenosyl-L-methionine-dependent methyltransferases"/>
    <property type="match status" value="1"/>
</dbReference>
<proteinExistence type="inferred from homology"/>
<evidence type="ECO:0000256" key="3">
    <source>
        <dbReference type="ARBA" id="ARBA00022676"/>
    </source>
</evidence>
<dbReference type="Gene3D" id="3.90.550.10">
    <property type="entry name" value="Spore Coat Polysaccharide Biosynthesis Protein SpsA, Chain A"/>
    <property type="match status" value="1"/>
</dbReference>
<protein>
    <submittedName>
        <fullName evidence="6">Glycosyltransferase</fullName>
    </submittedName>
</protein>
<evidence type="ECO:0000313" key="6">
    <source>
        <dbReference type="EMBL" id="AWX58583.1"/>
    </source>
</evidence>
<evidence type="ECO:0000313" key="7">
    <source>
        <dbReference type="Proteomes" id="UP000036061"/>
    </source>
</evidence>
<comment type="pathway">
    <text evidence="1">Cell wall biogenesis; cell wall polysaccharide biosynthesis.</text>
</comment>
<evidence type="ECO:0000256" key="1">
    <source>
        <dbReference type="ARBA" id="ARBA00004776"/>
    </source>
</evidence>